<feature type="compositionally biased region" description="Basic and acidic residues" evidence="1">
    <location>
        <begin position="68"/>
        <end position="80"/>
    </location>
</feature>
<evidence type="ECO:0000313" key="2">
    <source>
        <dbReference type="EMBL" id="GFS35616.1"/>
    </source>
</evidence>
<sequence>MPSCAIRFLQAEKKREEWDRRGKSKHEEFNSIAFFSSHPIFLWIQTEDHKESHFVWIEMARLPARFDPAGRRSREGERRHSAPPAMTERAKLRRAKKGA</sequence>
<evidence type="ECO:0000256" key="1">
    <source>
        <dbReference type="SAM" id="MobiDB-lite"/>
    </source>
</evidence>
<dbReference type="AlphaFoldDB" id="A0A7J0DI19"/>
<dbReference type="Proteomes" id="UP000585474">
    <property type="component" value="Unassembled WGS sequence"/>
</dbReference>
<reference evidence="3" key="1">
    <citation type="submission" date="2019-07" db="EMBL/GenBank/DDBJ databases">
        <title>De Novo Assembly of kiwifruit Actinidia rufa.</title>
        <authorList>
            <person name="Sugita-Konishi S."/>
            <person name="Sato K."/>
            <person name="Mori E."/>
            <person name="Abe Y."/>
            <person name="Kisaki G."/>
            <person name="Hamano K."/>
            <person name="Suezawa K."/>
            <person name="Otani M."/>
            <person name="Fukuda T."/>
            <person name="Manabe T."/>
            <person name="Gomi K."/>
            <person name="Tabuchi M."/>
            <person name="Akimitsu K."/>
            <person name="Kataoka I."/>
        </authorList>
    </citation>
    <scope>NUCLEOTIDE SEQUENCE [LARGE SCALE GENOMIC DNA]</scope>
    <source>
        <strain evidence="3">cv. Fuchu</strain>
    </source>
</reference>
<dbReference type="EMBL" id="BJWL01000235">
    <property type="protein sequence ID" value="GFS35616.1"/>
    <property type="molecule type" value="Genomic_DNA"/>
</dbReference>
<organism evidence="2 3">
    <name type="scientific">Actinidia rufa</name>
    <dbReference type="NCBI Taxonomy" id="165716"/>
    <lineage>
        <taxon>Eukaryota</taxon>
        <taxon>Viridiplantae</taxon>
        <taxon>Streptophyta</taxon>
        <taxon>Embryophyta</taxon>
        <taxon>Tracheophyta</taxon>
        <taxon>Spermatophyta</taxon>
        <taxon>Magnoliopsida</taxon>
        <taxon>eudicotyledons</taxon>
        <taxon>Gunneridae</taxon>
        <taxon>Pentapetalae</taxon>
        <taxon>asterids</taxon>
        <taxon>Ericales</taxon>
        <taxon>Actinidiaceae</taxon>
        <taxon>Actinidia</taxon>
    </lineage>
</organism>
<name>A0A7J0DI19_9ERIC</name>
<evidence type="ECO:0000313" key="3">
    <source>
        <dbReference type="Proteomes" id="UP000585474"/>
    </source>
</evidence>
<feature type="region of interest" description="Disordered" evidence="1">
    <location>
        <begin position="68"/>
        <end position="99"/>
    </location>
</feature>
<keyword evidence="3" id="KW-1185">Reference proteome</keyword>
<protein>
    <submittedName>
        <fullName evidence="2">Uncharacterized protein</fullName>
    </submittedName>
</protein>
<gene>
    <name evidence="2" type="ORF">Acr_00g0040960</name>
</gene>
<accession>A0A7J0DI19</accession>
<comment type="caution">
    <text evidence="2">The sequence shown here is derived from an EMBL/GenBank/DDBJ whole genome shotgun (WGS) entry which is preliminary data.</text>
</comment>
<proteinExistence type="predicted"/>